<dbReference type="PROSITE" id="PS50053">
    <property type="entry name" value="UBIQUITIN_2"/>
    <property type="match status" value="1"/>
</dbReference>
<dbReference type="Proteomes" id="UP000032141">
    <property type="component" value="Chromosome C7"/>
</dbReference>
<evidence type="ECO:0000259" key="2">
    <source>
        <dbReference type="PROSITE" id="PS50053"/>
    </source>
</evidence>
<dbReference type="eggNOG" id="KOG0007">
    <property type="taxonomic scope" value="Eukaryota"/>
</dbReference>
<keyword evidence="5" id="KW-1185">Reference proteome</keyword>
<dbReference type="InterPro" id="IPR035967">
    <property type="entry name" value="SWAP/Surp_sf"/>
</dbReference>
<dbReference type="Pfam" id="PF00240">
    <property type="entry name" value="ubiquitin"/>
    <property type="match status" value="1"/>
</dbReference>
<evidence type="ECO:0000313" key="5">
    <source>
        <dbReference type="Proteomes" id="UP000032141"/>
    </source>
</evidence>
<reference evidence="4 5" key="1">
    <citation type="journal article" date="2014" name="Genome Biol.">
        <title>Transcriptome and methylome profiling reveals relics of genome dominance in the mesopolyploid Brassica oleracea.</title>
        <authorList>
            <person name="Parkin I.A."/>
            <person name="Koh C."/>
            <person name="Tang H."/>
            <person name="Robinson S.J."/>
            <person name="Kagale S."/>
            <person name="Clarke W.E."/>
            <person name="Town C.D."/>
            <person name="Nixon J."/>
            <person name="Krishnakumar V."/>
            <person name="Bidwell S.L."/>
            <person name="Denoeud F."/>
            <person name="Belcram H."/>
            <person name="Links M.G."/>
            <person name="Just J."/>
            <person name="Clarke C."/>
            <person name="Bender T."/>
            <person name="Huebert T."/>
            <person name="Mason A.S."/>
            <person name="Pires J.C."/>
            <person name="Barker G."/>
            <person name="Moore J."/>
            <person name="Walley P.G."/>
            <person name="Manoli S."/>
            <person name="Batley J."/>
            <person name="Edwards D."/>
            <person name="Nelson M.N."/>
            <person name="Wang X."/>
            <person name="Paterson A.H."/>
            <person name="King G."/>
            <person name="Bancroft I."/>
            <person name="Chalhoub B."/>
            <person name="Sharpe A.G."/>
        </authorList>
    </citation>
    <scope>NUCLEOTIDE SEQUENCE</scope>
    <source>
        <strain evidence="4 5">cv. TO1000</strain>
    </source>
</reference>
<dbReference type="InterPro" id="IPR045146">
    <property type="entry name" value="SF3A1"/>
</dbReference>
<dbReference type="SUPFAM" id="SSF109905">
    <property type="entry name" value="Surp module (SWAP domain)"/>
    <property type="match status" value="3"/>
</dbReference>
<sequence length="534" mass="60832">KRKLKPYKRRKDDYAAADWIPIISRHSQLCRLGKLQNREGVRSFSLLSFFFFGGSPVEVRRFLSSYSFSISERAYLKKMAEDGIIQPPEDIATKTIVEKTASFLSRNKVDKSEIMPSDVRYNFLRSKTDPSHAYYSYMLSKYSDAHSQGGGGAVESIGGAAVNIEPDDHTKDLTIINTPAQVPAITLAARVAYLVSTQGVDFEMQLRDSQVNDTRFNFLRDASHVCHAYYQRSLAYLSFGNKSQLKARAQPPPVFNTPNTQILSLPNFLQFRLPQRMTLKQLDTIKVTAQFSLWYGHYFVWALKGNVTQLEFLSPKHSWHPFYNEFQRAYEILFKPPKDTKEQLYKSAEYTDAIQKGFLQRIQLDDPIKERKWLEQGERAMIDWHDATSKPFAMKEVQELLPPQGPDPKRQKLEVSLLVPETQFLAQHQVMLSTHSYDVFFLHSSSRVCIQLIVLHISQGLSSLTVSFPNRQAVVIKVSSLSANVASLKQIIAEVIQIPADKHKLSGKSGVLKDDNMTLAHYNVRDGDILTLSL</sequence>
<feature type="domain" description="Ubiquitin-like" evidence="2">
    <location>
        <begin position="482"/>
        <end position="534"/>
    </location>
</feature>
<dbReference type="PANTHER" id="PTHR15316">
    <property type="entry name" value="SPLICEOSOME ASSOCIATED PROTEIN 114/SWAP SPLICING FACTOR-RELATED"/>
    <property type="match status" value="1"/>
</dbReference>
<dbReference type="GO" id="GO:0071013">
    <property type="term" value="C:catalytic step 2 spliceosome"/>
    <property type="evidence" value="ECO:0007669"/>
    <property type="project" value="TreeGrafter"/>
</dbReference>
<dbReference type="SMART" id="SM00213">
    <property type="entry name" value="UBQ"/>
    <property type="match status" value="1"/>
</dbReference>
<dbReference type="GO" id="GO:0045292">
    <property type="term" value="P:mRNA cis splicing, via spliceosome"/>
    <property type="evidence" value="ECO:0007669"/>
    <property type="project" value="InterPro"/>
</dbReference>
<dbReference type="Pfam" id="PF01805">
    <property type="entry name" value="Surp"/>
    <property type="match status" value="3"/>
</dbReference>
<dbReference type="Gene3D" id="3.10.20.90">
    <property type="entry name" value="Phosphatidylinositol 3-kinase Catalytic Subunit, Chain A, domain 1"/>
    <property type="match status" value="1"/>
</dbReference>
<dbReference type="Gramene" id="Bo7g104840.1">
    <property type="protein sequence ID" value="Bo7g104840.1"/>
    <property type="gene ID" value="Bo7g104840"/>
</dbReference>
<feature type="domain" description="SURP motif" evidence="3">
    <location>
        <begin position="96"/>
        <end position="135"/>
    </location>
</feature>
<dbReference type="GO" id="GO:0005686">
    <property type="term" value="C:U2 snRNP"/>
    <property type="evidence" value="ECO:0007669"/>
    <property type="project" value="TreeGrafter"/>
</dbReference>
<dbReference type="InterPro" id="IPR000626">
    <property type="entry name" value="Ubiquitin-like_dom"/>
</dbReference>
<organism evidence="4 5">
    <name type="scientific">Brassica oleracea var. oleracea</name>
    <dbReference type="NCBI Taxonomy" id="109376"/>
    <lineage>
        <taxon>Eukaryota</taxon>
        <taxon>Viridiplantae</taxon>
        <taxon>Streptophyta</taxon>
        <taxon>Embryophyta</taxon>
        <taxon>Tracheophyta</taxon>
        <taxon>Spermatophyta</taxon>
        <taxon>Magnoliopsida</taxon>
        <taxon>eudicotyledons</taxon>
        <taxon>Gunneridae</taxon>
        <taxon>Pentapetalae</taxon>
        <taxon>rosids</taxon>
        <taxon>malvids</taxon>
        <taxon>Brassicales</taxon>
        <taxon>Brassicaceae</taxon>
        <taxon>Brassiceae</taxon>
        <taxon>Brassica</taxon>
    </lineage>
</organism>
<dbReference type="PROSITE" id="PS50128">
    <property type="entry name" value="SURP"/>
    <property type="match status" value="3"/>
</dbReference>
<dbReference type="InterPro" id="IPR029071">
    <property type="entry name" value="Ubiquitin-like_domsf"/>
</dbReference>
<protein>
    <recommendedName>
        <fullName evidence="6">Ubiquitin-like domain-containing protein</fullName>
    </recommendedName>
</protein>
<dbReference type="GO" id="GO:0003723">
    <property type="term" value="F:RNA binding"/>
    <property type="evidence" value="ECO:0007669"/>
    <property type="project" value="InterPro"/>
</dbReference>
<dbReference type="HOGENOM" id="CLU_050302_0_0_1"/>
<dbReference type="EnsemblPlants" id="Bo7g104840.1">
    <property type="protein sequence ID" value="Bo7g104840.1"/>
    <property type="gene ID" value="Bo7g104840"/>
</dbReference>
<evidence type="ECO:0008006" key="6">
    <source>
        <dbReference type="Google" id="ProtNLM"/>
    </source>
</evidence>
<reference evidence="4" key="2">
    <citation type="submission" date="2015-03" db="UniProtKB">
        <authorList>
            <consortium name="EnsemblPlants"/>
        </authorList>
    </citation>
    <scope>IDENTIFICATION</scope>
</reference>
<dbReference type="OMA" id="SHVCHAY"/>
<dbReference type="GO" id="GO:0000381">
    <property type="term" value="P:regulation of alternative mRNA splicing, via spliceosome"/>
    <property type="evidence" value="ECO:0007669"/>
    <property type="project" value="TreeGrafter"/>
</dbReference>
<proteinExistence type="predicted"/>
<dbReference type="GO" id="GO:0071004">
    <property type="term" value="C:U2-type prespliceosome"/>
    <property type="evidence" value="ECO:0007669"/>
    <property type="project" value="TreeGrafter"/>
</dbReference>
<dbReference type="PANTHER" id="PTHR15316:SF1">
    <property type="entry name" value="SPLICING FACTOR 3A SUBUNIT 1"/>
    <property type="match status" value="1"/>
</dbReference>
<name>A0A0D3DEI6_BRAOL</name>
<dbReference type="SMART" id="SM00648">
    <property type="entry name" value="SWAP"/>
    <property type="match status" value="3"/>
</dbReference>
<evidence type="ECO:0000256" key="1">
    <source>
        <dbReference type="ARBA" id="ARBA00022664"/>
    </source>
</evidence>
<dbReference type="SUPFAM" id="SSF54236">
    <property type="entry name" value="Ubiquitin-like"/>
    <property type="match status" value="1"/>
</dbReference>
<dbReference type="STRING" id="109376.A0A0D3DEI6"/>
<feature type="domain" description="SURP motif" evidence="3">
    <location>
        <begin position="187"/>
        <end position="230"/>
    </location>
</feature>
<evidence type="ECO:0000313" key="4">
    <source>
        <dbReference type="EnsemblPlants" id="Bo7g104840.1"/>
    </source>
</evidence>
<dbReference type="Gene3D" id="1.10.10.790">
    <property type="entry name" value="Surp module"/>
    <property type="match status" value="3"/>
</dbReference>
<dbReference type="AlphaFoldDB" id="A0A0D3DEI6"/>
<keyword evidence="1" id="KW-0507">mRNA processing</keyword>
<feature type="domain" description="SURP motif" evidence="3">
    <location>
        <begin position="284"/>
        <end position="323"/>
    </location>
</feature>
<accession>A0A0D3DEI6</accession>
<evidence type="ECO:0000259" key="3">
    <source>
        <dbReference type="PROSITE" id="PS50128"/>
    </source>
</evidence>
<dbReference type="InterPro" id="IPR000061">
    <property type="entry name" value="Surp"/>
</dbReference>